<accession>A0A016W737</accession>
<proteinExistence type="predicted"/>
<sequence length="112" mass="12633">MPLRILKSIRFDKAFPVTAALLALICWVAGMSGIPTSDFRNFRYSGVFRASDFRLPRNAKKAGSFRKFQRDIEQLAFFPHELLPVADTGGGEAKRVEGDAKKFPKILRCRSI</sequence>
<evidence type="ECO:0000313" key="1">
    <source>
        <dbReference type="EMBL" id="EYC35455.1"/>
    </source>
</evidence>
<dbReference type="EMBL" id="JARK01000650">
    <property type="protein sequence ID" value="EYC35455.1"/>
    <property type="molecule type" value="Genomic_DNA"/>
</dbReference>
<dbReference type="Proteomes" id="UP000024635">
    <property type="component" value="Unassembled WGS sequence"/>
</dbReference>
<gene>
    <name evidence="1" type="primary">Acey_s1050.g3494</name>
    <name evidence="1" type="ORF">Y032_1050g3494</name>
</gene>
<organism evidence="1 2">
    <name type="scientific">Ancylostoma ceylanicum</name>
    <dbReference type="NCBI Taxonomy" id="53326"/>
    <lineage>
        <taxon>Eukaryota</taxon>
        <taxon>Metazoa</taxon>
        <taxon>Ecdysozoa</taxon>
        <taxon>Nematoda</taxon>
        <taxon>Chromadorea</taxon>
        <taxon>Rhabditida</taxon>
        <taxon>Rhabditina</taxon>
        <taxon>Rhabditomorpha</taxon>
        <taxon>Strongyloidea</taxon>
        <taxon>Ancylostomatidae</taxon>
        <taxon>Ancylostomatinae</taxon>
        <taxon>Ancylostoma</taxon>
    </lineage>
</organism>
<name>A0A016W737_9BILA</name>
<reference evidence="2" key="1">
    <citation type="journal article" date="2015" name="Nat. Genet.">
        <title>The genome and transcriptome of the zoonotic hookworm Ancylostoma ceylanicum identify infection-specific gene families.</title>
        <authorList>
            <person name="Schwarz E.M."/>
            <person name="Hu Y."/>
            <person name="Antoshechkin I."/>
            <person name="Miller M.M."/>
            <person name="Sternberg P.W."/>
            <person name="Aroian R.V."/>
        </authorList>
    </citation>
    <scope>NUCLEOTIDE SEQUENCE</scope>
    <source>
        <strain evidence="2">HY135</strain>
    </source>
</reference>
<comment type="caution">
    <text evidence="1">The sequence shown here is derived from an EMBL/GenBank/DDBJ whole genome shotgun (WGS) entry which is preliminary data.</text>
</comment>
<evidence type="ECO:0000313" key="2">
    <source>
        <dbReference type="Proteomes" id="UP000024635"/>
    </source>
</evidence>
<protein>
    <submittedName>
        <fullName evidence="1">Uncharacterized protein</fullName>
    </submittedName>
</protein>
<dbReference type="AlphaFoldDB" id="A0A016W737"/>
<keyword evidence="2" id="KW-1185">Reference proteome</keyword>